<comment type="caution">
    <text evidence="1">The sequence shown here is derived from an EMBL/GenBank/DDBJ whole genome shotgun (WGS) entry which is preliminary data.</text>
</comment>
<dbReference type="Proteomes" id="UP000324800">
    <property type="component" value="Unassembled WGS sequence"/>
</dbReference>
<protein>
    <recommendedName>
        <fullName evidence="3">SPRY domain-containing protein</fullName>
    </recommendedName>
</protein>
<dbReference type="OrthoDB" id="2329056at2759"/>
<accession>A0A5J4U731</accession>
<evidence type="ECO:0008006" key="3">
    <source>
        <dbReference type="Google" id="ProtNLM"/>
    </source>
</evidence>
<reference evidence="1 2" key="1">
    <citation type="submission" date="2019-03" db="EMBL/GenBank/DDBJ databases">
        <title>Single cell metagenomics reveals metabolic interactions within the superorganism composed of flagellate Streblomastix strix and complex community of Bacteroidetes bacteria on its surface.</title>
        <authorList>
            <person name="Treitli S.C."/>
            <person name="Kolisko M."/>
            <person name="Husnik F."/>
            <person name="Keeling P."/>
            <person name="Hampl V."/>
        </authorList>
    </citation>
    <scope>NUCLEOTIDE SEQUENCE [LARGE SCALE GENOMIC DNA]</scope>
    <source>
        <strain evidence="1">ST1C</strain>
    </source>
</reference>
<gene>
    <name evidence="1" type="ORF">EZS28_038510</name>
</gene>
<name>A0A5J4U731_9EUKA</name>
<organism evidence="1 2">
    <name type="scientific">Streblomastix strix</name>
    <dbReference type="NCBI Taxonomy" id="222440"/>
    <lineage>
        <taxon>Eukaryota</taxon>
        <taxon>Metamonada</taxon>
        <taxon>Preaxostyla</taxon>
        <taxon>Oxymonadida</taxon>
        <taxon>Streblomastigidae</taxon>
        <taxon>Streblomastix</taxon>
    </lineage>
</organism>
<dbReference type="EMBL" id="SNRW01019889">
    <property type="protein sequence ID" value="KAA6365963.1"/>
    <property type="molecule type" value="Genomic_DNA"/>
</dbReference>
<sequence>MTVPQEYNVDGGLLDLGQDIYLDLLTEIDELSDVQQFIGVNKKTFPLQNHPRFHKSIENALYELDNPDQTCKGVRLELVNGLLRKAVALQDNKPCSVSLNKVLRDTIHKIEVRFDKCNSLFGYMNGVVGILKANYQIPYPCAPGGYPRVFFKGNGTLGNVQFKEGQLIAMELNADVGTLHFFVDGIQQPVFVSGINEATKFYV</sequence>
<evidence type="ECO:0000313" key="1">
    <source>
        <dbReference type="EMBL" id="KAA6365963.1"/>
    </source>
</evidence>
<dbReference type="AlphaFoldDB" id="A0A5J4U731"/>
<evidence type="ECO:0000313" key="2">
    <source>
        <dbReference type="Proteomes" id="UP000324800"/>
    </source>
</evidence>
<proteinExistence type="predicted"/>